<protein>
    <submittedName>
        <fullName evidence="1">NTP pyrophosphohydrolase</fullName>
    </submittedName>
</protein>
<proteinExistence type="predicted"/>
<reference evidence="1" key="1">
    <citation type="submission" date="2015-02" db="EMBL/GenBank/DDBJ databases">
        <authorList>
            <person name="Chooi Y.-H."/>
        </authorList>
    </citation>
    <scope>NUCLEOTIDE SEQUENCE [LARGE SCALE GENOMIC DNA]</scope>
    <source>
        <strain evidence="1">LAMA 915</strain>
    </source>
</reference>
<dbReference type="Pfam" id="PF08837">
    <property type="entry name" value="DUF1810"/>
    <property type="match status" value="1"/>
</dbReference>
<dbReference type="InterPro" id="IPR036287">
    <property type="entry name" value="Rv1873-like_sf"/>
</dbReference>
<dbReference type="SUPFAM" id="SSF140736">
    <property type="entry name" value="Rv1873-like"/>
    <property type="match status" value="1"/>
</dbReference>
<accession>A0A0L1KG52</accession>
<dbReference type="RefSeq" id="WP_050599620.1">
    <property type="nucleotide sequence ID" value="NZ_JYNE01000018.1"/>
</dbReference>
<evidence type="ECO:0000313" key="2">
    <source>
        <dbReference type="Proteomes" id="UP000037446"/>
    </source>
</evidence>
<evidence type="ECO:0000313" key="1">
    <source>
        <dbReference type="EMBL" id="KNH03035.1"/>
    </source>
</evidence>
<dbReference type="Gene3D" id="1.25.40.380">
    <property type="entry name" value="Protein of unknown function DUF1810"/>
    <property type="match status" value="1"/>
</dbReference>
<dbReference type="Proteomes" id="UP000037446">
    <property type="component" value="Unassembled WGS sequence"/>
</dbReference>
<name>A0A0L1KG52_9SPHN</name>
<dbReference type="STRING" id="1306953.J121_1000"/>
<dbReference type="PATRIC" id="fig|1306953.7.peg.1027"/>
<sequence>MSTTTIDRDRFGHFLNAQGGGIWERALDELRRGTKTGHWMWFVFPQISGLGSSEMARAFALANAEEATAYFAHPVLGHRLLEASQAMLGHAATMSAAEILGPVDTLKFRSSMTLFEAAVSGDGAHVFGAALDRFFDGKRDELTLARL</sequence>
<dbReference type="InterPro" id="IPR014937">
    <property type="entry name" value="DUF1810"/>
</dbReference>
<organism evidence="1 2">
    <name type="scientific">Qipengyuania citrea LAMA 915</name>
    <dbReference type="NCBI Taxonomy" id="1306953"/>
    <lineage>
        <taxon>Bacteria</taxon>
        <taxon>Pseudomonadati</taxon>
        <taxon>Pseudomonadota</taxon>
        <taxon>Alphaproteobacteria</taxon>
        <taxon>Sphingomonadales</taxon>
        <taxon>Erythrobacteraceae</taxon>
        <taxon>Qipengyuania</taxon>
    </lineage>
</organism>
<comment type="caution">
    <text evidence="1">The sequence shown here is derived from an EMBL/GenBank/DDBJ whole genome shotgun (WGS) entry which is preliminary data.</text>
</comment>
<dbReference type="GO" id="GO:0016787">
    <property type="term" value="F:hydrolase activity"/>
    <property type="evidence" value="ECO:0007669"/>
    <property type="project" value="UniProtKB-KW"/>
</dbReference>
<keyword evidence="1" id="KW-0378">Hydrolase</keyword>
<dbReference type="EMBL" id="JYNE01000018">
    <property type="protein sequence ID" value="KNH03035.1"/>
    <property type="molecule type" value="Genomic_DNA"/>
</dbReference>
<dbReference type="AlphaFoldDB" id="A0A0L1KG52"/>
<gene>
    <name evidence="1" type="ORF">J121_1000</name>
</gene>
<dbReference type="PIRSF" id="PIRSF008546">
    <property type="entry name" value="UCP008546"/>
    <property type="match status" value="1"/>
</dbReference>